<evidence type="ECO:0000313" key="2">
    <source>
        <dbReference type="EMBL" id="VDI75274.1"/>
    </source>
</evidence>
<dbReference type="EMBL" id="UYJE01009652">
    <property type="protein sequence ID" value="VDI75274.1"/>
    <property type="molecule type" value="Genomic_DNA"/>
</dbReference>
<feature type="domain" description="Reverse transcriptase" evidence="1">
    <location>
        <begin position="309"/>
        <end position="396"/>
    </location>
</feature>
<protein>
    <recommendedName>
        <fullName evidence="1">Reverse transcriptase domain-containing protein</fullName>
    </recommendedName>
</protein>
<dbReference type="PANTHER" id="PTHR19446">
    <property type="entry name" value="REVERSE TRANSCRIPTASES"/>
    <property type="match status" value="1"/>
</dbReference>
<reference evidence="2" key="1">
    <citation type="submission" date="2018-11" db="EMBL/GenBank/DDBJ databases">
        <authorList>
            <person name="Alioto T."/>
            <person name="Alioto T."/>
        </authorList>
    </citation>
    <scope>NUCLEOTIDE SEQUENCE</scope>
</reference>
<dbReference type="OrthoDB" id="8052021at2759"/>
<name>A0A8B6H7Z1_MYTGA</name>
<proteinExistence type="predicted"/>
<gene>
    <name evidence="2" type="ORF">MGAL_10B062572</name>
</gene>
<keyword evidence="3" id="KW-1185">Reference proteome</keyword>
<comment type="caution">
    <text evidence="2">The sequence shown here is derived from an EMBL/GenBank/DDBJ whole genome shotgun (WGS) entry which is preliminary data.</text>
</comment>
<dbReference type="InterPro" id="IPR000477">
    <property type="entry name" value="RT_dom"/>
</dbReference>
<dbReference type="AlphaFoldDB" id="A0A8B6H7Z1"/>
<dbReference type="Pfam" id="PF00078">
    <property type="entry name" value="RVT_1"/>
    <property type="match status" value="1"/>
</dbReference>
<organism evidence="2 3">
    <name type="scientific">Mytilus galloprovincialis</name>
    <name type="common">Mediterranean mussel</name>
    <dbReference type="NCBI Taxonomy" id="29158"/>
    <lineage>
        <taxon>Eukaryota</taxon>
        <taxon>Metazoa</taxon>
        <taxon>Spiralia</taxon>
        <taxon>Lophotrochozoa</taxon>
        <taxon>Mollusca</taxon>
        <taxon>Bivalvia</taxon>
        <taxon>Autobranchia</taxon>
        <taxon>Pteriomorphia</taxon>
        <taxon>Mytilida</taxon>
        <taxon>Mytiloidea</taxon>
        <taxon>Mytilidae</taxon>
        <taxon>Mytilinae</taxon>
        <taxon>Mytilus</taxon>
    </lineage>
</organism>
<accession>A0A8B6H7Z1</accession>
<evidence type="ECO:0000259" key="1">
    <source>
        <dbReference type="Pfam" id="PF00078"/>
    </source>
</evidence>
<dbReference type="Proteomes" id="UP000596742">
    <property type="component" value="Unassembled WGS sequence"/>
</dbReference>
<evidence type="ECO:0000313" key="3">
    <source>
        <dbReference type="Proteomes" id="UP000596742"/>
    </source>
</evidence>
<sequence>MRLYIVSGFESSGIHEWPLLAIPATTFASASVFDDSEVVADPTEMESPGTLPFRFVSCFTNSEILSHVWVLVGDIQGRQKSVVGWSRYFYYNRIYKTAIGKDNVDTQDKFDKLLRKAEREYRSAKASDFESISVNNPDEFWEKISRLGREKISRLGREKISRLGPKRYTFIPMKIIDDNGNSVRKEADILEKWRKNGFFSTCVMVEIVKFDSDHYNRSEMHKILLEQNMNDPLYEPNAFINSEIVMHAKIKSACGHDQIPYIVLKNPVIIDALHNLFQWIFDTSTIPSIWQKSIICPILKDYNTDARDPMNYRGVSLLSCISKLYSALVNKRITNYLENNDKLVDEQNGFRRNRSCEDHIFTLNSAIRNNDKLYVAFIDLKKCFDFVDREMMLYKLLVNNIDGKFTTL</sequence>